<dbReference type="SUPFAM" id="SSF50998">
    <property type="entry name" value="Quinoprotein alcohol dehydrogenase-like"/>
    <property type="match status" value="1"/>
</dbReference>
<accession>A0A8B6HDB4</accession>
<dbReference type="GO" id="GO:0030833">
    <property type="term" value="P:regulation of actin filament polymerization"/>
    <property type="evidence" value="ECO:0007669"/>
    <property type="project" value="UniProtKB-ARBA"/>
</dbReference>
<feature type="repeat" description="WD" evidence="5">
    <location>
        <begin position="522"/>
        <end position="554"/>
    </location>
</feature>
<dbReference type="PROSITE" id="PS50294">
    <property type="entry name" value="WD_REPEATS_REGION"/>
    <property type="match status" value="3"/>
</dbReference>
<gene>
    <name evidence="6" type="ORF">MGAL_10B076930</name>
</gene>
<keyword evidence="7" id="KW-1185">Reference proteome</keyword>
<evidence type="ECO:0000313" key="7">
    <source>
        <dbReference type="Proteomes" id="UP000596742"/>
    </source>
</evidence>
<dbReference type="AlphaFoldDB" id="A0A8B6HDB4"/>
<comment type="similarity">
    <text evidence="3">Belongs to the WD repeat AIP1 family.</text>
</comment>
<dbReference type="InterPro" id="IPR036322">
    <property type="entry name" value="WD40_repeat_dom_sf"/>
</dbReference>
<sequence>MTDTIPRCVFASLPRTTRGVPIVLGGDPKGKNFLYTNNNSVFIRDISDPSVADIYTQHSLNAISAKYSPSGFYICSGDASGKVRIWDTVNREHILKAEYQPLGGCVKDIAWSGDSTKIAVCGEGREKYAHVFNMDSGTSVGELSGVGKCCLTIAFKEQRPFKIAIGCEDKSAAFYEGPPFKFKTSYKDHTNFVNAVRYAPDGSVFITGGADCKAFVYEGKTGEMIGELGTPAHKGGIYGMCFSPDSSEVLTVSADKTAKIWNVASRELVVSFEVGKTMDEMLVGCLWQGDNIMAVALSGYIYYFNKNDPSTPLKVTKGHNKPITAMALSEDCSTIYTGDQSARVVLWNAVSGENDVFNGKGHSNQIQDMVVADGNLISVSMDDTIRFTDLSQNQFGDNSIKLDSMPKAVAANGSGLVAVACINHIIVFKNGTKIISQGVSFEPVSVDVLKGGSIIAVGAQKGNKVHLYDVSSGGLTEVHVLDNTGVASAVQFSPDGQYIATGGADKYVRLFSMANYENVINFPAHTAKVTCLAWSPDSSKFATGSIDTNIVIWKPSQGMSPKIIKGAHQMSVVNKLVWLNDKVLVSAGQDSNVKQWDNA</sequence>
<keyword evidence="2" id="KW-0677">Repeat</keyword>
<dbReference type="GO" id="GO:0051015">
    <property type="term" value="F:actin filament binding"/>
    <property type="evidence" value="ECO:0007669"/>
    <property type="project" value="TreeGrafter"/>
</dbReference>
<dbReference type="InterPro" id="IPR001680">
    <property type="entry name" value="WD40_rpt"/>
</dbReference>
<dbReference type="FunFam" id="2.130.10.10:FF:000102">
    <property type="entry name" value="Actin-interacting protein 1"/>
    <property type="match status" value="1"/>
</dbReference>
<organism evidence="6 7">
    <name type="scientific">Mytilus galloprovincialis</name>
    <name type="common">Mediterranean mussel</name>
    <dbReference type="NCBI Taxonomy" id="29158"/>
    <lineage>
        <taxon>Eukaryota</taxon>
        <taxon>Metazoa</taxon>
        <taxon>Spiralia</taxon>
        <taxon>Lophotrochozoa</taxon>
        <taxon>Mollusca</taxon>
        <taxon>Bivalvia</taxon>
        <taxon>Autobranchia</taxon>
        <taxon>Pteriomorphia</taxon>
        <taxon>Mytilida</taxon>
        <taxon>Mytiloidea</taxon>
        <taxon>Mytilidae</taxon>
        <taxon>Mytilinae</taxon>
        <taxon>Mytilus</taxon>
    </lineage>
</organism>
<dbReference type="SUPFAM" id="SSF50978">
    <property type="entry name" value="WD40 repeat-like"/>
    <property type="match status" value="1"/>
</dbReference>
<protein>
    <recommendedName>
        <fullName evidence="4">Actin-interacting protein 1</fullName>
    </recommendedName>
</protein>
<evidence type="ECO:0000256" key="1">
    <source>
        <dbReference type="ARBA" id="ARBA00022574"/>
    </source>
</evidence>
<dbReference type="EMBL" id="UYJE01009907">
    <property type="protein sequence ID" value="VDI77899.1"/>
    <property type="molecule type" value="Genomic_DNA"/>
</dbReference>
<keyword evidence="1 5" id="KW-0853">WD repeat</keyword>
<evidence type="ECO:0000256" key="5">
    <source>
        <dbReference type="PROSITE-ProRule" id="PRU00221"/>
    </source>
</evidence>
<feature type="repeat" description="WD" evidence="5">
    <location>
        <begin position="316"/>
        <end position="357"/>
    </location>
</feature>
<dbReference type="PANTHER" id="PTHR19856:SF0">
    <property type="entry name" value="WD REPEAT-CONTAINING PROTEIN 1"/>
    <property type="match status" value="1"/>
</dbReference>
<dbReference type="GO" id="GO:0040011">
    <property type="term" value="P:locomotion"/>
    <property type="evidence" value="ECO:0007669"/>
    <property type="project" value="TreeGrafter"/>
</dbReference>
<dbReference type="PANTHER" id="PTHR19856">
    <property type="entry name" value="WD-REPEATCONTAINING PROTEIN WDR1"/>
    <property type="match status" value="1"/>
</dbReference>
<feature type="repeat" description="WD" evidence="5">
    <location>
        <begin position="186"/>
        <end position="227"/>
    </location>
</feature>
<dbReference type="InterPro" id="IPR015943">
    <property type="entry name" value="WD40/YVTN_repeat-like_dom_sf"/>
</dbReference>
<dbReference type="Proteomes" id="UP000596742">
    <property type="component" value="Unassembled WGS sequence"/>
</dbReference>
<dbReference type="GO" id="GO:0030834">
    <property type="term" value="P:regulation of actin filament depolymerization"/>
    <property type="evidence" value="ECO:0007669"/>
    <property type="project" value="UniProtKB-ARBA"/>
</dbReference>
<feature type="repeat" description="WD" evidence="5">
    <location>
        <begin position="230"/>
        <end position="271"/>
    </location>
</feature>
<feature type="repeat" description="WD" evidence="5">
    <location>
        <begin position="480"/>
        <end position="521"/>
    </location>
</feature>
<dbReference type="OrthoDB" id="2306at2759"/>
<evidence type="ECO:0000313" key="6">
    <source>
        <dbReference type="EMBL" id="VDI77899.1"/>
    </source>
</evidence>
<dbReference type="PROSITE" id="PS50082">
    <property type="entry name" value="WD_REPEATS_2"/>
    <property type="match status" value="6"/>
</dbReference>
<dbReference type="InterPro" id="IPR019775">
    <property type="entry name" value="WD40_repeat_CS"/>
</dbReference>
<proteinExistence type="inferred from homology"/>
<dbReference type="SMART" id="SM00320">
    <property type="entry name" value="WD40"/>
    <property type="match status" value="10"/>
</dbReference>
<reference evidence="6" key="1">
    <citation type="submission" date="2018-11" db="EMBL/GenBank/DDBJ databases">
        <authorList>
            <person name="Alioto T."/>
            <person name="Alioto T."/>
        </authorList>
    </citation>
    <scope>NUCLEOTIDE SEQUENCE</scope>
</reference>
<dbReference type="GO" id="GO:0030864">
    <property type="term" value="C:cortical actin cytoskeleton"/>
    <property type="evidence" value="ECO:0007669"/>
    <property type="project" value="TreeGrafter"/>
</dbReference>
<dbReference type="InterPro" id="IPR011047">
    <property type="entry name" value="Quinoprotein_ADH-like_sf"/>
</dbReference>
<comment type="caution">
    <text evidence="6">The sequence shown here is derived from an EMBL/GenBank/DDBJ whole genome shotgun (WGS) entry which is preliminary data.</text>
</comment>
<evidence type="ECO:0000256" key="2">
    <source>
        <dbReference type="ARBA" id="ARBA00022737"/>
    </source>
</evidence>
<dbReference type="PROSITE" id="PS00678">
    <property type="entry name" value="WD_REPEATS_1"/>
    <property type="match status" value="1"/>
</dbReference>
<dbReference type="GO" id="GO:0030042">
    <property type="term" value="P:actin filament depolymerization"/>
    <property type="evidence" value="ECO:0007669"/>
    <property type="project" value="TreeGrafter"/>
</dbReference>
<dbReference type="CDD" id="cd00200">
    <property type="entry name" value="WD40"/>
    <property type="match status" value="1"/>
</dbReference>
<name>A0A8B6HDB4_MYTGA</name>
<dbReference type="Pfam" id="PF00400">
    <property type="entry name" value="WD40"/>
    <property type="match status" value="6"/>
</dbReference>
<evidence type="ECO:0000256" key="4">
    <source>
        <dbReference type="ARBA" id="ARBA00067845"/>
    </source>
</evidence>
<evidence type="ECO:0000256" key="3">
    <source>
        <dbReference type="ARBA" id="ARBA00038366"/>
    </source>
</evidence>
<feature type="repeat" description="WD" evidence="5">
    <location>
        <begin position="55"/>
        <end position="96"/>
    </location>
</feature>
<dbReference type="Gene3D" id="2.130.10.10">
    <property type="entry name" value="YVTN repeat-like/Quinoprotein amine dehydrogenase"/>
    <property type="match status" value="2"/>
</dbReference>
<dbReference type="FunFam" id="2.130.10.10:FF:000167">
    <property type="entry name" value="Actin-interacting protein 1"/>
    <property type="match status" value="1"/>
</dbReference>